<evidence type="ECO:0000256" key="1">
    <source>
        <dbReference type="ARBA" id="ARBA00022490"/>
    </source>
</evidence>
<dbReference type="HOGENOM" id="CLU_1146408_0_0_6"/>
<dbReference type="STRING" id="1267021.FPB0191_01660"/>
<feature type="compositionally biased region" description="Basic and acidic residues" evidence="7">
    <location>
        <begin position="7"/>
        <end position="22"/>
    </location>
</feature>
<dbReference type="EMBL" id="QGLM01000017">
    <property type="protein sequence ID" value="PXY94916.1"/>
    <property type="molecule type" value="Genomic_DNA"/>
</dbReference>
<evidence type="ECO:0000313" key="10">
    <source>
        <dbReference type="Proteomes" id="UP000030901"/>
    </source>
</evidence>
<dbReference type="HAMAP" id="MF_01802">
    <property type="entry name" value="MukE"/>
    <property type="match status" value="1"/>
</dbReference>
<comment type="subunit">
    <text evidence="6">Interacts, and probably forms a ternary complex, with MukF and MukB. The complex formation is stimulated by calcium or magnesium.</text>
</comment>
<evidence type="ECO:0000313" key="8">
    <source>
        <dbReference type="EMBL" id="AJA45476.1"/>
    </source>
</evidence>
<keyword evidence="4 6" id="KW-0226">DNA condensation</keyword>
<dbReference type="GO" id="GO:0006260">
    <property type="term" value="P:DNA replication"/>
    <property type="evidence" value="ECO:0007669"/>
    <property type="project" value="UniProtKB-UniRule"/>
</dbReference>
<dbReference type="AlphaFoldDB" id="A0A0A7S893"/>
<dbReference type="KEGG" id="fpp:FPB0191_01660"/>
<keyword evidence="2 6" id="KW-0132">Cell division</keyword>
<evidence type="ECO:0000256" key="2">
    <source>
        <dbReference type="ARBA" id="ARBA00022618"/>
    </source>
</evidence>
<feature type="region of interest" description="Disordered" evidence="7">
    <location>
        <begin position="1"/>
        <end position="22"/>
    </location>
</feature>
<dbReference type="InterPro" id="IPR042038">
    <property type="entry name" value="MukE_N"/>
</dbReference>
<protein>
    <recommendedName>
        <fullName evidence="6">Chromosome partition protein MukE</fullName>
    </recommendedName>
</protein>
<dbReference type="Gene3D" id="1.10.10.2260">
    <property type="entry name" value="MukE-like family, C-terminal domain"/>
    <property type="match status" value="1"/>
</dbReference>
<organism evidence="8 10">
    <name type="scientific">Frischella perrara</name>
    <dbReference type="NCBI Taxonomy" id="1267021"/>
    <lineage>
        <taxon>Bacteria</taxon>
        <taxon>Pseudomonadati</taxon>
        <taxon>Pseudomonadota</taxon>
        <taxon>Gammaproteobacteria</taxon>
        <taxon>Orbales</taxon>
        <taxon>Orbaceae</taxon>
        <taxon>Frischella</taxon>
    </lineage>
</organism>
<dbReference type="OrthoDB" id="6196648at2"/>
<dbReference type="Proteomes" id="UP000030901">
    <property type="component" value="Chromosome"/>
</dbReference>
<evidence type="ECO:0000256" key="6">
    <source>
        <dbReference type="HAMAP-Rule" id="MF_01802"/>
    </source>
</evidence>
<evidence type="ECO:0000256" key="4">
    <source>
        <dbReference type="ARBA" id="ARBA00023067"/>
    </source>
</evidence>
<evidence type="ECO:0000313" key="9">
    <source>
        <dbReference type="EMBL" id="PXY94916.1"/>
    </source>
</evidence>
<dbReference type="Gene3D" id="1.10.10.2250">
    <property type="match status" value="1"/>
</dbReference>
<dbReference type="InterPro" id="IPR007385">
    <property type="entry name" value="Scp_MukE"/>
</dbReference>
<dbReference type="Proteomes" id="UP000247838">
    <property type="component" value="Unassembled WGS sequence"/>
</dbReference>
<dbReference type="GO" id="GO:0051301">
    <property type="term" value="P:cell division"/>
    <property type="evidence" value="ECO:0007669"/>
    <property type="project" value="UniProtKB-KW"/>
</dbReference>
<comment type="function">
    <text evidence="6">Involved in chromosome condensation, segregation and cell cycle progression. May participate in facilitating chromosome segregation by condensation DNA from both sides of a centrally located replisome during cell division. Probably acts via its interaction with MukB and MukF.</text>
</comment>
<reference evidence="8 10" key="1">
    <citation type="journal article" date="2014" name="Appl. Environ. Microbiol.">
        <title>Gut symbionts from distinct hosts exhibit genotoxic activity via divergent colibactin biosynthetic pathways.</title>
        <authorList>
            <person name="Engel P."/>
            <person name="Vizcaino M.I."/>
            <person name="Crawford J.M."/>
        </authorList>
    </citation>
    <scope>NUCLEOTIDE SEQUENCE [LARGE SCALE GENOMIC DNA]</scope>
    <source>
        <strain evidence="8 10">PEB0191</strain>
    </source>
</reference>
<keyword evidence="5 6" id="KW-0131">Cell cycle</keyword>
<proteinExistence type="inferred from homology"/>
<dbReference type="Pfam" id="PF04288">
    <property type="entry name" value="MukE"/>
    <property type="match status" value="1"/>
</dbReference>
<keyword evidence="10" id="KW-1185">Reference proteome</keyword>
<name>A0A0A7S893_FRIPE</name>
<evidence type="ECO:0000256" key="3">
    <source>
        <dbReference type="ARBA" id="ARBA00022829"/>
    </source>
</evidence>
<dbReference type="GO" id="GO:0030261">
    <property type="term" value="P:chromosome condensation"/>
    <property type="evidence" value="ECO:0007669"/>
    <property type="project" value="UniProtKB-KW"/>
</dbReference>
<evidence type="ECO:0000256" key="5">
    <source>
        <dbReference type="ARBA" id="ARBA00023306"/>
    </source>
</evidence>
<dbReference type="EMBL" id="CP009056">
    <property type="protein sequence ID" value="AJA45476.1"/>
    <property type="molecule type" value="Genomic_DNA"/>
</dbReference>
<dbReference type="InterPro" id="IPR042037">
    <property type="entry name" value="MukE_C"/>
</dbReference>
<evidence type="ECO:0000313" key="11">
    <source>
        <dbReference type="Proteomes" id="UP000247838"/>
    </source>
</evidence>
<evidence type="ECO:0000256" key="7">
    <source>
        <dbReference type="SAM" id="MobiDB-lite"/>
    </source>
</evidence>
<comment type="subcellular location">
    <subcellularLocation>
        <location evidence="6">Cytoplasm</location>
        <location evidence="6">Nucleoid</location>
    </subcellularLocation>
    <text evidence="6">Restricted to the nucleoid region.</text>
</comment>
<sequence>MSSIHTEQPDHQHASSLNDAHDRRSTASHAAFEKYMPIKLAQAIATPIFPQLDSILRSGRHIGIDELDFHAFLMDYQGELELFYHRYNVELVRAPEGFFYLRPRSTTLIPRSVLSELDMLVGKVLCYLYLSPERLAHEGIFTLQDLHEELITLADESKLLKLVNQRSTGSDLDRQKLFDKVKTSLNRLRRLGMVFFLVGNDSSKFRINEAIFRFGADVRSSDDMQEAQLRLIRDGEAMTIESSLSLTDNENEELEVNDGIEDEL</sequence>
<dbReference type="GO" id="GO:0007059">
    <property type="term" value="P:chromosome segregation"/>
    <property type="evidence" value="ECO:0007669"/>
    <property type="project" value="UniProtKB-UniRule"/>
</dbReference>
<dbReference type="GO" id="GO:0005737">
    <property type="term" value="C:cytoplasm"/>
    <property type="evidence" value="ECO:0007669"/>
    <property type="project" value="UniProtKB-UniRule"/>
</dbReference>
<dbReference type="NCBIfam" id="NF003602">
    <property type="entry name" value="PRK05256.1"/>
    <property type="match status" value="1"/>
</dbReference>
<reference evidence="9 11" key="2">
    <citation type="submission" date="2018-05" db="EMBL/GenBank/DDBJ databases">
        <title>Reference genomes for bee gut microbiota database.</title>
        <authorList>
            <person name="Ellegaard K.M."/>
        </authorList>
    </citation>
    <scope>NUCLEOTIDE SEQUENCE [LARGE SCALE GENOMIC DNA]</scope>
    <source>
        <strain evidence="9 11">ESL0167</strain>
    </source>
</reference>
<gene>
    <name evidence="6" type="primary">mukE</name>
    <name evidence="9" type="ORF">DKK76_07935</name>
    <name evidence="8" type="ORF">FPB0191_01660</name>
</gene>
<comment type="similarity">
    <text evidence="6">Belongs to the MukE family.</text>
</comment>
<accession>A0A0A7S893</accession>
<keyword evidence="3 6" id="KW-0159">Chromosome partition</keyword>
<keyword evidence="1 6" id="KW-0963">Cytoplasm</keyword>
<dbReference type="GO" id="GO:0009295">
    <property type="term" value="C:nucleoid"/>
    <property type="evidence" value="ECO:0007669"/>
    <property type="project" value="UniProtKB-SubCell"/>
</dbReference>